<evidence type="ECO:0000256" key="5">
    <source>
        <dbReference type="SAM" id="MobiDB-lite"/>
    </source>
</evidence>
<dbReference type="GO" id="GO:0008270">
    <property type="term" value="F:zinc ion binding"/>
    <property type="evidence" value="ECO:0007669"/>
    <property type="project" value="InterPro"/>
</dbReference>
<evidence type="ECO:0000259" key="6">
    <source>
        <dbReference type="PROSITE" id="PS50048"/>
    </source>
</evidence>
<dbReference type="Proteomes" id="UP001322277">
    <property type="component" value="Chromosome 3"/>
</dbReference>
<keyword evidence="2 7" id="KW-0238">DNA-binding</keyword>
<evidence type="ECO:0000256" key="4">
    <source>
        <dbReference type="ARBA" id="ARBA00023242"/>
    </source>
</evidence>
<dbReference type="AlphaFoldDB" id="A0AAX4I7U4"/>
<dbReference type="InterPro" id="IPR001138">
    <property type="entry name" value="Zn2Cys6_DnaBD"/>
</dbReference>
<accession>A0AAX4I7U4</accession>
<evidence type="ECO:0000256" key="1">
    <source>
        <dbReference type="ARBA" id="ARBA00023015"/>
    </source>
</evidence>
<keyword evidence="4" id="KW-0539">Nucleus</keyword>
<dbReference type="KEGG" id="cdet:87940734"/>
<dbReference type="CDD" id="cd00067">
    <property type="entry name" value="GAL4"/>
    <property type="match status" value="1"/>
</dbReference>
<dbReference type="GO" id="GO:0003677">
    <property type="term" value="F:DNA binding"/>
    <property type="evidence" value="ECO:0007669"/>
    <property type="project" value="UniProtKB-KW"/>
</dbReference>
<dbReference type="InterPro" id="IPR050675">
    <property type="entry name" value="OAF3"/>
</dbReference>
<feature type="domain" description="Zn(2)-C6 fungal-type" evidence="6">
    <location>
        <begin position="9"/>
        <end position="39"/>
    </location>
</feature>
<dbReference type="PANTHER" id="PTHR31069:SF32">
    <property type="entry name" value="ARGININE METABOLISM REGULATION PROTEIN II"/>
    <property type="match status" value="1"/>
</dbReference>
<feature type="compositionally biased region" description="Polar residues" evidence="5">
    <location>
        <begin position="129"/>
        <end position="139"/>
    </location>
</feature>
<dbReference type="EMBL" id="CP137307">
    <property type="protein sequence ID" value="WQF79217.1"/>
    <property type="molecule type" value="Genomic_DNA"/>
</dbReference>
<feature type="region of interest" description="Disordered" evidence="5">
    <location>
        <begin position="120"/>
        <end position="139"/>
    </location>
</feature>
<protein>
    <submittedName>
        <fullName evidence="7">Zn(2)Cys(6) fungal-type DNA-binding domain-containing protein</fullName>
    </submittedName>
</protein>
<dbReference type="PROSITE" id="PS50048">
    <property type="entry name" value="ZN2_CY6_FUNGAL_2"/>
    <property type="match status" value="1"/>
</dbReference>
<dbReference type="GeneID" id="87940734"/>
<keyword evidence="3" id="KW-0804">Transcription</keyword>
<organism evidence="7 8">
    <name type="scientific">Colletotrichum destructivum</name>
    <dbReference type="NCBI Taxonomy" id="34406"/>
    <lineage>
        <taxon>Eukaryota</taxon>
        <taxon>Fungi</taxon>
        <taxon>Dikarya</taxon>
        <taxon>Ascomycota</taxon>
        <taxon>Pezizomycotina</taxon>
        <taxon>Sordariomycetes</taxon>
        <taxon>Hypocreomycetidae</taxon>
        <taxon>Glomerellales</taxon>
        <taxon>Glomerellaceae</taxon>
        <taxon>Colletotrichum</taxon>
        <taxon>Colletotrichum destructivum species complex</taxon>
    </lineage>
</organism>
<evidence type="ECO:0000256" key="2">
    <source>
        <dbReference type="ARBA" id="ARBA00023125"/>
    </source>
</evidence>
<dbReference type="Gene3D" id="4.10.240.10">
    <property type="entry name" value="Zn(2)-C6 fungal-type DNA-binding domain"/>
    <property type="match status" value="1"/>
</dbReference>
<dbReference type="GO" id="GO:0000981">
    <property type="term" value="F:DNA-binding transcription factor activity, RNA polymerase II-specific"/>
    <property type="evidence" value="ECO:0007669"/>
    <property type="project" value="InterPro"/>
</dbReference>
<name>A0AAX4I7U4_9PEZI</name>
<dbReference type="Pfam" id="PF00172">
    <property type="entry name" value="Zn_clus"/>
    <property type="match status" value="1"/>
</dbReference>
<evidence type="ECO:0000256" key="3">
    <source>
        <dbReference type="ARBA" id="ARBA00023163"/>
    </source>
</evidence>
<proteinExistence type="predicted"/>
<dbReference type="SUPFAM" id="SSF57701">
    <property type="entry name" value="Zn2/Cys6 DNA-binding domain"/>
    <property type="match status" value="1"/>
</dbReference>
<reference evidence="8" key="1">
    <citation type="journal article" date="2023" name="bioRxiv">
        <title>Complete genome of the Medicago anthracnose fungus, Colletotrichum destructivum, reveals a mini-chromosome-like region within a core chromosome.</title>
        <authorList>
            <person name="Lapalu N."/>
            <person name="Simon A."/>
            <person name="Lu A."/>
            <person name="Plaumann P.-L."/>
            <person name="Amselem J."/>
            <person name="Pigne S."/>
            <person name="Auger A."/>
            <person name="Koch C."/>
            <person name="Dallery J.-F."/>
            <person name="O'Connell R.J."/>
        </authorList>
    </citation>
    <scope>NUCLEOTIDE SEQUENCE [LARGE SCALE GENOMIC DNA]</scope>
    <source>
        <strain evidence="8">CBS 520.97</strain>
    </source>
</reference>
<evidence type="ECO:0000313" key="8">
    <source>
        <dbReference type="Proteomes" id="UP001322277"/>
    </source>
</evidence>
<gene>
    <name evidence="7" type="ORF">CDEST_04231</name>
</gene>
<dbReference type="InterPro" id="IPR036864">
    <property type="entry name" value="Zn2-C6_fun-type_DNA-bd_sf"/>
</dbReference>
<dbReference type="RefSeq" id="XP_062776441.1">
    <property type="nucleotide sequence ID" value="XM_062920390.1"/>
</dbReference>
<dbReference type="PANTHER" id="PTHR31069">
    <property type="entry name" value="OLEATE-ACTIVATED TRANSCRIPTION FACTOR 1-RELATED"/>
    <property type="match status" value="1"/>
</dbReference>
<keyword evidence="8" id="KW-1185">Reference proteome</keyword>
<keyword evidence="1" id="KW-0805">Transcription regulation</keyword>
<sequence>MGRRSKQRACFACVEAKRRCDQGLPCCSRCLDKEVDCVYPALRRFRPFPPSSSSSLSQNIDPRLESCSSSWDISSSWPGADMQDMSLQGTDMESMDEVLFAPPTNSSAASLTNTTAAPSLSSSAAAANQADTEAGSHTSSQAEGLNWFLQSPSWTIVFQRSPPNSVPPAAVFTNFVRGLQSWLVRFLHRGHNPFIHRQLYSETTLPQCMQDAYAAVAIVQTVTPDNEHVVDAVSNSFVLNLLAAHSTADPSTFMPLLSTKQHLARTQALLIHLLLSLFSPSISRRAKAESLIDTARLWARQLWESAALDATSSPVFPNALSVSCDTALENDDVVSSLYRAFILSESIHRTFLLTSIVTGVYTSLKTTWTHGCAGDVCITMRGDLWEAPSAARWEAIARKEDPLYLYSLKGQTFLSRGIRAAEVDEYARLLFTVLWGLEKVEHWVVSTGDAVSVIY</sequence>
<evidence type="ECO:0000313" key="7">
    <source>
        <dbReference type="EMBL" id="WQF79217.1"/>
    </source>
</evidence>